<dbReference type="Pfam" id="PF21788">
    <property type="entry name" value="TNP-like_GBD"/>
    <property type="match status" value="1"/>
</dbReference>
<dbReference type="Proteomes" id="UP000078492">
    <property type="component" value="Unassembled WGS sequence"/>
</dbReference>
<protein>
    <submittedName>
        <fullName evidence="4">THAP domain-containing protein 9</fullName>
    </submittedName>
</protein>
<dbReference type="InterPro" id="IPR048366">
    <property type="entry name" value="TNP-like_GBD"/>
</dbReference>
<dbReference type="EMBL" id="KQ979011">
    <property type="protein sequence ID" value="KYN26640.1"/>
    <property type="molecule type" value="Genomic_DNA"/>
</dbReference>
<dbReference type="InterPro" id="IPR048367">
    <property type="entry name" value="TNP-like_RNaseH_C"/>
</dbReference>
<accession>A0A151JLH8</accession>
<evidence type="ECO:0000313" key="4">
    <source>
        <dbReference type="EMBL" id="KYN26640.1"/>
    </source>
</evidence>
<dbReference type="PANTHER" id="PTHR47577">
    <property type="entry name" value="THAP DOMAIN-CONTAINING PROTEIN 6"/>
    <property type="match status" value="1"/>
</dbReference>
<gene>
    <name evidence="4" type="ORF">ALC57_04008</name>
</gene>
<feature type="domain" description="Transposable element P transposase-like RNase H C-terminal" evidence="3">
    <location>
        <begin position="365"/>
        <end position="399"/>
    </location>
</feature>
<dbReference type="STRING" id="471704.A0A151JLH8"/>
<dbReference type="AlphaFoldDB" id="A0A151JLH8"/>
<evidence type="ECO:0000313" key="5">
    <source>
        <dbReference type="Proteomes" id="UP000078492"/>
    </source>
</evidence>
<dbReference type="Pfam" id="PF21787">
    <property type="entry name" value="TNP-like_RNaseH_N"/>
    <property type="match status" value="1"/>
</dbReference>
<keyword evidence="5" id="KW-1185">Reference proteome</keyword>
<dbReference type="InterPro" id="IPR048365">
    <property type="entry name" value="TNP-like_RNaseH_N"/>
</dbReference>
<evidence type="ECO:0000259" key="1">
    <source>
        <dbReference type="Pfam" id="PF21787"/>
    </source>
</evidence>
<organism evidence="4 5">
    <name type="scientific">Trachymyrmex cornetzi</name>
    <dbReference type="NCBI Taxonomy" id="471704"/>
    <lineage>
        <taxon>Eukaryota</taxon>
        <taxon>Metazoa</taxon>
        <taxon>Ecdysozoa</taxon>
        <taxon>Arthropoda</taxon>
        <taxon>Hexapoda</taxon>
        <taxon>Insecta</taxon>
        <taxon>Pterygota</taxon>
        <taxon>Neoptera</taxon>
        <taxon>Endopterygota</taxon>
        <taxon>Hymenoptera</taxon>
        <taxon>Apocrita</taxon>
        <taxon>Aculeata</taxon>
        <taxon>Formicoidea</taxon>
        <taxon>Formicidae</taxon>
        <taxon>Myrmicinae</taxon>
        <taxon>Trachymyrmex</taxon>
    </lineage>
</organism>
<sequence>MRNWMSNVSAEPGFQLNVLQALAKLKEEEKDCSLIFDSMTVKHEIQWNEHNHSYSGFSNCGNNTSFGKKKVEAQEAVVFLLVSVKGIWKWPIAYFLVKKMSSTMLSEFLKTALILCSENKLRVHSLTFDGDASNCSAINKLGAQIFAPNYKDIKHYFSYVSDGKEHVVRVILDPCHMLKLARNALAKYKEIVSPEGIIKWDYIVKLHLLQKQITLKLKNKLSSHCINWYQNKMKVKYAAQTLSSSVANAIEFLKNKGLEEFKDSSATIQFIRKIDRIFDFLNSRNPFGKGFKKPIFKQDIEHLKYMVDEIIQYLFSLKTIDGQPLHSPTLKRVFIYGLSIAALSILDICSDIFKNNQSFKYILTYKFSQDHLEIFFSKIRARHGFNNNPTCDQFRYAMRQLLLHADIKQTINANCFEFDTEYVTSIYPLMWKDKKKQDSLEL</sequence>
<dbReference type="PANTHER" id="PTHR47577:SF2">
    <property type="entry name" value="THAP DOMAIN CONTAINING 9"/>
    <property type="match status" value="1"/>
</dbReference>
<reference evidence="4 5" key="1">
    <citation type="submission" date="2015-09" db="EMBL/GenBank/DDBJ databases">
        <title>Trachymyrmex cornetzi WGS genome.</title>
        <authorList>
            <person name="Nygaard S."/>
            <person name="Hu H."/>
            <person name="Boomsma J."/>
            <person name="Zhang G."/>
        </authorList>
    </citation>
    <scope>NUCLEOTIDE SEQUENCE [LARGE SCALE GENOMIC DNA]</scope>
    <source>
        <strain evidence="4">Tcor2-1</strain>
        <tissue evidence="4">Whole body</tissue>
    </source>
</reference>
<evidence type="ECO:0000259" key="3">
    <source>
        <dbReference type="Pfam" id="PF21789"/>
    </source>
</evidence>
<feature type="domain" description="Transposable element P transposase-like RNase H" evidence="1">
    <location>
        <begin position="10"/>
        <end position="142"/>
    </location>
</feature>
<evidence type="ECO:0000259" key="2">
    <source>
        <dbReference type="Pfam" id="PF21788"/>
    </source>
</evidence>
<dbReference type="Pfam" id="PF21789">
    <property type="entry name" value="TNP-like_RNaseH_C"/>
    <property type="match status" value="1"/>
</dbReference>
<feature type="domain" description="Transposable element P transposase-like GTP-binding insertion" evidence="2">
    <location>
        <begin position="175"/>
        <end position="294"/>
    </location>
</feature>
<name>A0A151JLH8_9HYME</name>
<proteinExistence type="predicted"/>